<name>A0ABW0KH54_9BACL</name>
<gene>
    <name evidence="1" type="ORF">ACFPOG_30630</name>
</gene>
<reference evidence="2" key="1">
    <citation type="journal article" date="2019" name="Int. J. Syst. Evol. Microbiol.">
        <title>The Global Catalogue of Microorganisms (GCM) 10K type strain sequencing project: providing services to taxonomists for standard genome sequencing and annotation.</title>
        <authorList>
            <consortium name="The Broad Institute Genomics Platform"/>
            <consortium name="The Broad Institute Genome Sequencing Center for Infectious Disease"/>
            <person name="Wu L."/>
            <person name="Ma J."/>
        </authorList>
    </citation>
    <scope>NUCLEOTIDE SEQUENCE [LARGE SCALE GENOMIC DNA]</scope>
    <source>
        <strain evidence="2">KACC 11904</strain>
    </source>
</reference>
<comment type="caution">
    <text evidence="1">The sequence shown here is derived from an EMBL/GenBank/DDBJ whole genome shotgun (WGS) entry which is preliminary data.</text>
</comment>
<proteinExistence type="predicted"/>
<evidence type="ECO:0000313" key="2">
    <source>
        <dbReference type="Proteomes" id="UP001596044"/>
    </source>
</evidence>
<dbReference type="EMBL" id="JBHSMJ010000058">
    <property type="protein sequence ID" value="MFC5452564.1"/>
    <property type="molecule type" value="Genomic_DNA"/>
</dbReference>
<protein>
    <submittedName>
        <fullName evidence="1">Uncharacterized protein</fullName>
    </submittedName>
</protein>
<evidence type="ECO:0000313" key="1">
    <source>
        <dbReference type="EMBL" id="MFC5452564.1"/>
    </source>
</evidence>
<sequence>MKRPLIPTCSLCSNYDPNRSICKLNGEYVEAISSDHAIHCKEGGKFLRYMNVVPDAYNFYAIDEEIPGNWSPDYSKIPSDSSGVPLIVNTKRGVERALPANDSVRLLKGDMILGVPRIYTFQGQREIIYELGVELARKEAERVGIELTVLPEEVEWTGIREFISDYKVRAQMRKTNNSWLSDEPVKGW</sequence>
<accession>A0ABW0KH54</accession>
<keyword evidence="2" id="KW-1185">Reference proteome</keyword>
<dbReference type="RefSeq" id="WP_377526788.1">
    <property type="nucleotide sequence ID" value="NZ_JBHSMJ010000058.1"/>
</dbReference>
<organism evidence="1 2">
    <name type="scientific">Paenibacillus aestuarii</name>
    <dbReference type="NCBI Taxonomy" id="516965"/>
    <lineage>
        <taxon>Bacteria</taxon>
        <taxon>Bacillati</taxon>
        <taxon>Bacillota</taxon>
        <taxon>Bacilli</taxon>
        <taxon>Bacillales</taxon>
        <taxon>Paenibacillaceae</taxon>
        <taxon>Paenibacillus</taxon>
    </lineage>
</organism>
<dbReference type="Proteomes" id="UP001596044">
    <property type="component" value="Unassembled WGS sequence"/>
</dbReference>